<dbReference type="Proteomes" id="UP000440578">
    <property type="component" value="Unassembled WGS sequence"/>
</dbReference>
<gene>
    <name evidence="1" type="ORF">FJT64_017329</name>
</gene>
<dbReference type="AlphaFoldDB" id="A0A6A4WXR5"/>
<proteinExistence type="predicted"/>
<dbReference type="EMBL" id="VIIS01000207">
    <property type="protein sequence ID" value="KAF0311887.1"/>
    <property type="molecule type" value="Genomic_DNA"/>
</dbReference>
<name>A0A6A4WXR5_AMPAM</name>
<dbReference type="OrthoDB" id="6402977at2759"/>
<protein>
    <submittedName>
        <fullName evidence="1">Uncharacterized protein</fullName>
    </submittedName>
</protein>
<sequence>MMAAAWPLHVVRRAWRSKSNKALTVALAMLLTLGVFQRADRRVAPPAAAGCWPSLSLGEVAYPWESPAPAGDSPGCGSVPQPPDCLRRTGHTAHLAIIGDSRGRQIYVNLVRDNPPLESVWQTPGESQEEDRQLEFAPELAPEAFCSVGMCSSNATNEHISIRFLWQPFFDQHFLKALQTFVDECQQPRGTCPDMVLVNGGFWYSGRVPGMDKIAQHEQLTMLRQGVLRAAPALARLARRTLTLWKLEEAMLFEFVPDKYRLRLSKVEYMELLLVQQALIYELTLQVPELVIWSSLLPEVTRHMFHVCARRADRDNCPDPVHMGRSLQSGFSDTLMAVLCRRATAPRR</sequence>
<reference evidence="1 2" key="1">
    <citation type="submission" date="2019-07" db="EMBL/GenBank/DDBJ databases">
        <title>Draft genome assembly of a fouling barnacle, Amphibalanus amphitrite (Darwin, 1854): The first reference genome for Thecostraca.</title>
        <authorList>
            <person name="Kim W."/>
        </authorList>
    </citation>
    <scope>NUCLEOTIDE SEQUENCE [LARGE SCALE GENOMIC DNA]</scope>
    <source>
        <strain evidence="1">SNU_AA5</strain>
        <tissue evidence="1">Soma without cirri and trophi</tissue>
    </source>
</reference>
<comment type="caution">
    <text evidence="1">The sequence shown here is derived from an EMBL/GenBank/DDBJ whole genome shotgun (WGS) entry which is preliminary data.</text>
</comment>
<evidence type="ECO:0000313" key="1">
    <source>
        <dbReference type="EMBL" id="KAF0311887.1"/>
    </source>
</evidence>
<organism evidence="1 2">
    <name type="scientific">Amphibalanus amphitrite</name>
    <name type="common">Striped barnacle</name>
    <name type="synonym">Balanus amphitrite</name>
    <dbReference type="NCBI Taxonomy" id="1232801"/>
    <lineage>
        <taxon>Eukaryota</taxon>
        <taxon>Metazoa</taxon>
        <taxon>Ecdysozoa</taxon>
        <taxon>Arthropoda</taxon>
        <taxon>Crustacea</taxon>
        <taxon>Multicrustacea</taxon>
        <taxon>Cirripedia</taxon>
        <taxon>Thoracica</taxon>
        <taxon>Thoracicalcarea</taxon>
        <taxon>Balanomorpha</taxon>
        <taxon>Balanoidea</taxon>
        <taxon>Balanidae</taxon>
        <taxon>Amphibalaninae</taxon>
        <taxon>Amphibalanus</taxon>
    </lineage>
</organism>
<evidence type="ECO:0000313" key="2">
    <source>
        <dbReference type="Proteomes" id="UP000440578"/>
    </source>
</evidence>
<keyword evidence="2" id="KW-1185">Reference proteome</keyword>
<accession>A0A6A4WXR5</accession>